<keyword evidence="8" id="KW-1185">Reference proteome</keyword>
<protein>
    <submittedName>
        <fullName evidence="7">Sterol desaturase family protein</fullName>
    </submittedName>
</protein>
<keyword evidence="3 5" id="KW-1133">Transmembrane helix</keyword>
<name>A0ABT2ZQF3_9RHOB</name>
<dbReference type="PANTHER" id="PTHR11863">
    <property type="entry name" value="STEROL DESATURASE"/>
    <property type="match status" value="1"/>
</dbReference>
<feature type="domain" description="Fatty acid hydroxylase" evidence="6">
    <location>
        <begin position="179"/>
        <end position="308"/>
    </location>
</feature>
<evidence type="ECO:0000313" key="8">
    <source>
        <dbReference type="Proteomes" id="UP001652564"/>
    </source>
</evidence>
<evidence type="ECO:0000256" key="3">
    <source>
        <dbReference type="ARBA" id="ARBA00022989"/>
    </source>
</evidence>
<comment type="caution">
    <text evidence="7">The sequence shown here is derived from an EMBL/GenBank/DDBJ whole genome shotgun (WGS) entry which is preliminary data.</text>
</comment>
<evidence type="ECO:0000256" key="4">
    <source>
        <dbReference type="ARBA" id="ARBA00023136"/>
    </source>
</evidence>
<feature type="transmembrane region" description="Helical" evidence="5">
    <location>
        <begin position="51"/>
        <end position="68"/>
    </location>
</feature>
<dbReference type="Proteomes" id="UP001652564">
    <property type="component" value="Unassembled WGS sequence"/>
</dbReference>
<accession>A0ABT2ZQF3</accession>
<proteinExistence type="predicted"/>
<dbReference type="Pfam" id="PF04116">
    <property type="entry name" value="FA_hydroxylase"/>
    <property type="match status" value="1"/>
</dbReference>
<feature type="transmembrane region" description="Helical" evidence="5">
    <location>
        <begin position="170"/>
        <end position="192"/>
    </location>
</feature>
<dbReference type="EMBL" id="JAOWKZ010000003">
    <property type="protein sequence ID" value="MCV2873353.1"/>
    <property type="molecule type" value="Genomic_DNA"/>
</dbReference>
<dbReference type="RefSeq" id="WP_263740561.1">
    <property type="nucleotide sequence ID" value="NZ_JAOWKZ010000003.1"/>
</dbReference>
<dbReference type="InterPro" id="IPR006694">
    <property type="entry name" value="Fatty_acid_hydroxylase"/>
</dbReference>
<sequence length="330" mass="38829">MSQGDDSPMSREWNYHPDLPLADPSIFRWPPDPGFLVRWFARNWLMLSERVMMVILAFVLYVIAYPSLETAQNFAVGWVAQVWAINMALVIVIAGGLHWYFYMRKGQGKRLKFDHKEQAKGNRLWNFADQVRDNMFWSLTSGVAQLTGFQVVTIWLMANGYAPVITFAEHPIWFILALILIPIWSAFHFYWVHRLLHVPLLYRRVHSLHHRNVNIGPWSGMSMHPVEHFLYFSSLAIHWIVASHPIHLIFHVIYEGPGASMTHTGYEDLLVKDKRRLALGTFYHQLHHRYYECNYGNQEMPWDRWFGTFHDGTEAGTQETRARKKRMYGQ</sequence>
<comment type="subcellular location">
    <subcellularLocation>
        <location evidence="1">Membrane</location>
    </subcellularLocation>
</comment>
<gene>
    <name evidence="7" type="ORF">OEZ71_13725</name>
</gene>
<evidence type="ECO:0000256" key="2">
    <source>
        <dbReference type="ARBA" id="ARBA00022692"/>
    </source>
</evidence>
<keyword evidence="4 5" id="KW-0472">Membrane</keyword>
<keyword evidence="2 5" id="KW-0812">Transmembrane</keyword>
<feature type="transmembrane region" description="Helical" evidence="5">
    <location>
        <begin position="80"/>
        <end position="102"/>
    </location>
</feature>
<organism evidence="7 8">
    <name type="scientific">Albidovulum litorale</name>
    <dbReference type="NCBI Taxonomy" id="2984134"/>
    <lineage>
        <taxon>Bacteria</taxon>
        <taxon>Pseudomonadati</taxon>
        <taxon>Pseudomonadota</taxon>
        <taxon>Alphaproteobacteria</taxon>
        <taxon>Rhodobacterales</taxon>
        <taxon>Paracoccaceae</taxon>
        <taxon>Albidovulum</taxon>
    </lineage>
</organism>
<dbReference type="InterPro" id="IPR050307">
    <property type="entry name" value="Sterol_Desaturase_Related"/>
</dbReference>
<reference evidence="7 8" key="1">
    <citation type="submission" date="2022-10" db="EMBL/GenBank/DDBJ databases">
        <title>Defluviimonas sp. nov., isolated from ocean surface sediments.</title>
        <authorList>
            <person name="He W."/>
            <person name="Wang L."/>
            <person name="Zhang D.-F."/>
        </authorList>
    </citation>
    <scope>NUCLEOTIDE SEQUENCE [LARGE SCALE GENOMIC DNA]</scope>
    <source>
        <strain evidence="7 8">WL0050</strain>
    </source>
</reference>
<evidence type="ECO:0000256" key="1">
    <source>
        <dbReference type="ARBA" id="ARBA00004370"/>
    </source>
</evidence>
<evidence type="ECO:0000313" key="7">
    <source>
        <dbReference type="EMBL" id="MCV2873353.1"/>
    </source>
</evidence>
<evidence type="ECO:0000259" key="6">
    <source>
        <dbReference type="Pfam" id="PF04116"/>
    </source>
</evidence>
<evidence type="ECO:0000256" key="5">
    <source>
        <dbReference type="SAM" id="Phobius"/>
    </source>
</evidence>
<feature type="transmembrane region" description="Helical" evidence="5">
    <location>
        <begin position="136"/>
        <end position="158"/>
    </location>
</feature>